<dbReference type="InterPro" id="IPR008979">
    <property type="entry name" value="Galactose-bd-like_sf"/>
</dbReference>
<gene>
    <name evidence="5" type="ORF">H6D15_09640</name>
</gene>
<sequence length="972" mass="112425">MKKILFLLSSLWALSTSGQVSTLETRYFTSDVKANGETDFHGETEWMNLEQRIDFLNKYGNYAAKFWNNPQLDRPVLSSQEVPSILKNIKPQPTSQTRKTLSLNQWKAYGYRPGKELEQQEEWKLWEQQTGSKIANGKLSLSDCTIKRETEDIKWRFRLKAYLQNEASCYTLSLGNQEQDVISVKLQDQKIHVQSGQYHQEKNYKGKSQYMLEIYGDFDNKRFFVTLDSTLTLECPLDANLTPIINQTSFTSTGGTTYMDNLQLYSFVQDAANAHTPFYTSLVWDEDFDPIVPIKEWYSPEYNDTQWTEVKLPSVHGGLAEKEESYYLRKKVHIDNCERAILNLETLDPGGEVWINGQPVIVINDRHPYQLDVTEYMIPHQENLIAVRVKPYKARHQMLHSPSDPYTGWLLGRTELILTSRCMIKDALVHTSTIHEKEAVQSNLITIQYNGVEYYKGNIEINYYPWYPEERGVVASIQKEIQIRPSINNKVSIPLSIPDALLWHPNHPNLYKVEVILKDKTGKVIDDYVTTTGIRTITQERGKLYINNQVEMLNGAQILGYRYPIETIAKTNRCVSDETIIQDLLQIKKMNGNMLRIHVHAEKDTIDGINDPRYAEYADQLGVYLLWQTAGWVREGEAWNVDFKGYPKYIRQVYNHPSIVMWEAGNHPNRFKKHDISDSHDYMNLIYKTISQADTSRLISPTSFWGHTHYGNYDGSMDYKGNPISPNPVIMEKLMTRGNQDAYTGYGATWSELRKAPYRWAASCINANDKAFFNFEHEESAAQPNWELAQKEPWYKVQSYEWEYEENSIGRKLDAEEWKISQAFQAFSAWESMKKQILLGYDGFSWCSLESGANMFTYQKPLLDAFGVPKLAYYANKQAFGRMWAASNNVDVVYGPQDQIQPVIFNLDAPCKANLIIELKNEQGKTVEKKTIKNIDVKGNGNVTPVESFRFNFKNKREGVYFIVYQLVKLAN</sequence>
<dbReference type="Gene3D" id="3.20.20.80">
    <property type="entry name" value="Glycosidases"/>
    <property type="match status" value="1"/>
</dbReference>
<evidence type="ECO:0000313" key="6">
    <source>
        <dbReference type="Proteomes" id="UP000698924"/>
    </source>
</evidence>
<evidence type="ECO:0000256" key="1">
    <source>
        <dbReference type="ARBA" id="ARBA00007401"/>
    </source>
</evidence>
<dbReference type="InterPro" id="IPR013783">
    <property type="entry name" value="Ig-like_fold"/>
</dbReference>
<reference evidence="5 6" key="1">
    <citation type="journal article" date="2021" name="Sci. Rep.">
        <title>The distribution of antibiotic resistance genes in chicken gut microbiota commensals.</title>
        <authorList>
            <person name="Juricova H."/>
            <person name="Matiasovicova J."/>
            <person name="Kubasova T."/>
            <person name="Cejkova D."/>
            <person name="Rychlik I."/>
        </authorList>
    </citation>
    <scope>NUCLEOTIDE SEQUENCE [LARGE SCALE GENOMIC DNA]</scope>
    <source>
        <strain evidence="5 6">An421</strain>
    </source>
</reference>
<proteinExistence type="inferred from homology"/>
<dbReference type="SUPFAM" id="SSF51445">
    <property type="entry name" value="(Trans)glycosidases"/>
    <property type="match status" value="1"/>
</dbReference>
<keyword evidence="6" id="KW-1185">Reference proteome</keyword>
<keyword evidence="2 5" id="KW-0378">Hydrolase</keyword>
<keyword evidence="3" id="KW-0326">Glycosidase</keyword>
<dbReference type="InterPro" id="IPR036156">
    <property type="entry name" value="Beta-gal/glucu_dom_sf"/>
</dbReference>
<dbReference type="SUPFAM" id="SSF49785">
    <property type="entry name" value="Galactose-binding domain-like"/>
    <property type="match status" value="1"/>
</dbReference>
<dbReference type="InterPro" id="IPR017853">
    <property type="entry name" value="GH"/>
</dbReference>
<dbReference type="Gene3D" id="2.60.40.10">
    <property type="entry name" value="Immunoglobulins"/>
    <property type="match status" value="1"/>
</dbReference>
<dbReference type="AlphaFoldDB" id="A0AA41D9X1"/>
<dbReference type="Pfam" id="PF00703">
    <property type="entry name" value="Glyco_hydro_2"/>
    <property type="match status" value="1"/>
</dbReference>
<dbReference type="SUPFAM" id="SSF49303">
    <property type="entry name" value="beta-Galactosidase/glucuronidase domain"/>
    <property type="match status" value="1"/>
</dbReference>
<name>A0AA41D9X1_9BACT</name>
<dbReference type="GO" id="GO:0004553">
    <property type="term" value="F:hydrolase activity, hydrolyzing O-glycosyl compounds"/>
    <property type="evidence" value="ECO:0007669"/>
    <property type="project" value="InterPro"/>
</dbReference>
<dbReference type="PANTHER" id="PTHR42732:SF1">
    <property type="entry name" value="BETA-MANNOSIDASE"/>
    <property type="match status" value="1"/>
</dbReference>
<dbReference type="Gene3D" id="2.60.120.260">
    <property type="entry name" value="Galactose-binding domain-like"/>
    <property type="match status" value="1"/>
</dbReference>
<dbReference type="GO" id="GO:0005975">
    <property type="term" value="P:carbohydrate metabolic process"/>
    <property type="evidence" value="ECO:0007669"/>
    <property type="project" value="InterPro"/>
</dbReference>
<evidence type="ECO:0000256" key="3">
    <source>
        <dbReference type="ARBA" id="ARBA00023295"/>
    </source>
</evidence>
<dbReference type="PANTHER" id="PTHR42732">
    <property type="entry name" value="BETA-GALACTOSIDASE"/>
    <property type="match status" value="1"/>
</dbReference>
<dbReference type="InterPro" id="IPR006102">
    <property type="entry name" value="Ig-like_GH2"/>
</dbReference>
<feature type="domain" description="Glycoside hydrolase family 2 immunoglobulin-like beta-sandwich" evidence="4">
    <location>
        <begin position="448"/>
        <end position="535"/>
    </location>
</feature>
<evidence type="ECO:0000313" key="5">
    <source>
        <dbReference type="EMBL" id="MBM6857854.1"/>
    </source>
</evidence>
<evidence type="ECO:0000256" key="2">
    <source>
        <dbReference type="ARBA" id="ARBA00022801"/>
    </source>
</evidence>
<evidence type="ECO:0000259" key="4">
    <source>
        <dbReference type="Pfam" id="PF00703"/>
    </source>
</evidence>
<dbReference type="Proteomes" id="UP000698924">
    <property type="component" value="Unassembled WGS sequence"/>
</dbReference>
<dbReference type="EMBL" id="JACJMO010000013">
    <property type="protein sequence ID" value="MBM6857854.1"/>
    <property type="molecule type" value="Genomic_DNA"/>
</dbReference>
<organism evidence="5 6">
    <name type="scientific">Caecibacteroides pullorum</name>
    <dbReference type="NCBI Taxonomy" id="2725562"/>
    <lineage>
        <taxon>Bacteria</taxon>
        <taxon>Pseudomonadati</taxon>
        <taxon>Bacteroidota</taxon>
        <taxon>Bacteroidia</taxon>
        <taxon>Bacteroidales</taxon>
        <taxon>Bacteroidaceae</taxon>
        <taxon>Caecibacteroides</taxon>
    </lineage>
</organism>
<dbReference type="InterPro" id="IPR051913">
    <property type="entry name" value="GH2_Domain-Containing"/>
</dbReference>
<comment type="caution">
    <text evidence="5">The sequence shown here is derived from an EMBL/GenBank/DDBJ whole genome shotgun (WGS) entry which is preliminary data.</text>
</comment>
<dbReference type="RefSeq" id="WP_204972072.1">
    <property type="nucleotide sequence ID" value="NZ_JAAZTS010000013.1"/>
</dbReference>
<accession>A0AA41D9X1</accession>
<comment type="similarity">
    <text evidence="1">Belongs to the glycosyl hydrolase 2 family.</text>
</comment>
<protein>
    <submittedName>
        <fullName evidence="5">Glycosyl hydrolase family 2</fullName>
    </submittedName>
</protein>